<evidence type="ECO:0000313" key="1">
    <source>
        <dbReference type="EMBL" id="QQP40370.1"/>
    </source>
</evidence>
<dbReference type="OrthoDB" id="9981685at2759"/>
<proteinExistence type="predicted"/>
<dbReference type="AlphaFoldDB" id="A0A7T8GYT9"/>
<gene>
    <name evidence="1" type="ORF">FKW44_014384</name>
</gene>
<accession>A0A7T8GYT9</accession>
<evidence type="ECO:0000313" key="2">
    <source>
        <dbReference type="Proteomes" id="UP000595437"/>
    </source>
</evidence>
<protein>
    <submittedName>
        <fullName evidence="1">Uncharacterized protein</fullName>
    </submittedName>
</protein>
<dbReference type="Proteomes" id="UP000595437">
    <property type="component" value="Chromosome 9"/>
</dbReference>
<reference evidence="2" key="1">
    <citation type="submission" date="2021-01" db="EMBL/GenBank/DDBJ databases">
        <title>Caligus Genome Assembly.</title>
        <authorList>
            <person name="Gallardo-Escarate C."/>
        </authorList>
    </citation>
    <scope>NUCLEOTIDE SEQUENCE [LARGE SCALE GENOMIC DNA]</scope>
</reference>
<dbReference type="EMBL" id="CP045898">
    <property type="protein sequence ID" value="QQP40370.1"/>
    <property type="molecule type" value="Genomic_DNA"/>
</dbReference>
<organism evidence="1 2">
    <name type="scientific">Caligus rogercresseyi</name>
    <name type="common">Sea louse</name>
    <dbReference type="NCBI Taxonomy" id="217165"/>
    <lineage>
        <taxon>Eukaryota</taxon>
        <taxon>Metazoa</taxon>
        <taxon>Ecdysozoa</taxon>
        <taxon>Arthropoda</taxon>
        <taxon>Crustacea</taxon>
        <taxon>Multicrustacea</taxon>
        <taxon>Hexanauplia</taxon>
        <taxon>Copepoda</taxon>
        <taxon>Siphonostomatoida</taxon>
        <taxon>Caligidae</taxon>
        <taxon>Caligus</taxon>
    </lineage>
</organism>
<name>A0A7T8GYT9_CALRO</name>
<keyword evidence="2" id="KW-1185">Reference proteome</keyword>
<sequence>MSMQVLPRIKKQEWEESFCFQQDGAPSHPVKLVQDRWHRSFEHFCQRIRGHLPHQT</sequence>